<dbReference type="InterPro" id="IPR036890">
    <property type="entry name" value="HATPase_C_sf"/>
</dbReference>
<evidence type="ECO:0000256" key="2">
    <source>
        <dbReference type="ARBA" id="ARBA00004370"/>
    </source>
</evidence>
<evidence type="ECO:0000256" key="9">
    <source>
        <dbReference type="ARBA" id="ARBA00023012"/>
    </source>
</evidence>
<evidence type="ECO:0000313" key="12">
    <source>
        <dbReference type="Proteomes" id="UP000515733"/>
    </source>
</evidence>
<organism evidence="11 12">
    <name type="scientific">Denitratisoma oestradiolicum</name>
    <dbReference type="NCBI Taxonomy" id="311182"/>
    <lineage>
        <taxon>Bacteria</taxon>
        <taxon>Pseudomonadati</taxon>
        <taxon>Pseudomonadota</taxon>
        <taxon>Betaproteobacteria</taxon>
        <taxon>Nitrosomonadales</taxon>
        <taxon>Sterolibacteriaceae</taxon>
        <taxon>Denitratisoma</taxon>
    </lineage>
</organism>
<dbReference type="GO" id="GO:0005524">
    <property type="term" value="F:ATP binding"/>
    <property type="evidence" value="ECO:0007669"/>
    <property type="project" value="UniProtKB-KW"/>
</dbReference>
<evidence type="ECO:0000256" key="5">
    <source>
        <dbReference type="ARBA" id="ARBA00022679"/>
    </source>
</evidence>
<keyword evidence="5" id="KW-0808">Transferase</keyword>
<dbReference type="CDD" id="cd16917">
    <property type="entry name" value="HATPase_UhpB-NarQ-NarX-like"/>
    <property type="match status" value="1"/>
</dbReference>
<dbReference type="InterPro" id="IPR005467">
    <property type="entry name" value="His_kinase_dom"/>
</dbReference>
<dbReference type="SUPFAM" id="SSF55874">
    <property type="entry name" value="ATPase domain of HSP90 chaperone/DNA topoisomerase II/histidine kinase"/>
    <property type="match status" value="1"/>
</dbReference>
<dbReference type="InterPro" id="IPR050482">
    <property type="entry name" value="Sensor_HK_TwoCompSys"/>
</dbReference>
<dbReference type="PANTHER" id="PTHR24421:SF10">
    <property type="entry name" value="NITRATE_NITRITE SENSOR PROTEIN NARQ"/>
    <property type="match status" value="1"/>
</dbReference>
<dbReference type="SMART" id="SM00387">
    <property type="entry name" value="HATPase_c"/>
    <property type="match status" value="1"/>
</dbReference>
<dbReference type="Pfam" id="PF17152">
    <property type="entry name" value="CHASE8"/>
    <property type="match status" value="1"/>
</dbReference>
<protein>
    <recommendedName>
        <fullName evidence="3">histidine kinase</fullName>
        <ecNumber evidence="3">2.7.13.3</ecNumber>
    </recommendedName>
</protein>
<evidence type="ECO:0000313" key="11">
    <source>
        <dbReference type="EMBL" id="CAB1368047.1"/>
    </source>
</evidence>
<feature type="transmembrane region" description="Helical" evidence="10">
    <location>
        <begin position="12"/>
        <end position="36"/>
    </location>
</feature>
<dbReference type="EMBL" id="LR778301">
    <property type="protein sequence ID" value="CAB1368047.1"/>
    <property type="molecule type" value="Genomic_DNA"/>
</dbReference>
<dbReference type="Pfam" id="PF00672">
    <property type="entry name" value="HAMP"/>
    <property type="match status" value="1"/>
</dbReference>
<keyword evidence="4" id="KW-0597">Phosphoprotein</keyword>
<dbReference type="PROSITE" id="PS50885">
    <property type="entry name" value="HAMP"/>
    <property type="match status" value="1"/>
</dbReference>
<dbReference type="Gene3D" id="3.30.565.10">
    <property type="entry name" value="Histidine kinase-like ATPase, C-terminal domain"/>
    <property type="match status" value="1"/>
</dbReference>
<evidence type="ECO:0000256" key="4">
    <source>
        <dbReference type="ARBA" id="ARBA00022553"/>
    </source>
</evidence>
<feature type="transmembrane region" description="Helical" evidence="10">
    <location>
        <begin position="152"/>
        <end position="176"/>
    </location>
</feature>
<dbReference type="SMART" id="SM00304">
    <property type="entry name" value="HAMP"/>
    <property type="match status" value="1"/>
</dbReference>
<evidence type="ECO:0000256" key="10">
    <source>
        <dbReference type="SAM" id="Phobius"/>
    </source>
</evidence>
<dbReference type="InterPro" id="IPR003660">
    <property type="entry name" value="HAMP_dom"/>
</dbReference>
<proteinExistence type="predicted"/>
<dbReference type="PANTHER" id="PTHR24421">
    <property type="entry name" value="NITRATE/NITRITE SENSOR PROTEIN NARX-RELATED"/>
    <property type="match status" value="1"/>
</dbReference>
<sequence>MLTRKHSIHGRFMMAFSAFTTIMLFAALGISIAWFFHYERQEMREALLVDASIVAAQSSAAVMFNDVQAMTENLGVLHHVKAVRWAILVADGERLVHYGQVPEDLDSLHRKLRENNGVIEHLSRIVLRQDIIYDGIIRGELLLGADLTELNVQFGAVVLFGVLLVAVFMFIALPVFHHIVGTISGPLGELARLSQLISTHGDQGIRVRISYQDEVGRLGAAFNSMLDSLAQRDQSLRKSRDQLRALNARQQAIREEERTRIAHEIHDDLGQRLTALKLEIARHLGERNGTMDPEALKIGRMVDDTVKAVREISWDLRPSVLDTLGLTAAIEWLGEDFQRRMATRCRVTVPAQELRVDPEVATHLFRICQELLTNVARHARASRVEIRLEAAQRLTLEVSDNGIGIQASSHGEKSLGLLGIRERTHRLGGIVTIDSTPDFQGTRVRVTTPYILPAETNPPAGAGDSP</sequence>
<dbReference type="InterPro" id="IPR003594">
    <property type="entry name" value="HATPase_dom"/>
</dbReference>
<evidence type="ECO:0000256" key="8">
    <source>
        <dbReference type="ARBA" id="ARBA00022840"/>
    </source>
</evidence>
<comment type="catalytic activity">
    <reaction evidence="1">
        <text>ATP + protein L-histidine = ADP + protein N-phospho-L-histidine.</text>
        <dbReference type="EC" id="2.7.13.3"/>
    </reaction>
</comment>
<dbReference type="Pfam" id="PF07730">
    <property type="entry name" value="HisKA_3"/>
    <property type="match status" value="1"/>
</dbReference>
<dbReference type="KEGG" id="doe:DENOEST_0882"/>
<evidence type="ECO:0000256" key="7">
    <source>
        <dbReference type="ARBA" id="ARBA00022777"/>
    </source>
</evidence>
<dbReference type="GO" id="GO:0046983">
    <property type="term" value="F:protein dimerization activity"/>
    <property type="evidence" value="ECO:0007669"/>
    <property type="project" value="InterPro"/>
</dbReference>
<dbReference type="InterPro" id="IPR033417">
    <property type="entry name" value="CHASE8"/>
</dbReference>
<dbReference type="EC" id="2.7.13.3" evidence="3"/>
<keyword evidence="9" id="KW-0902">Two-component regulatory system</keyword>
<keyword evidence="12" id="KW-1185">Reference proteome</keyword>
<keyword evidence="6" id="KW-0547">Nucleotide-binding</keyword>
<evidence type="ECO:0000256" key="6">
    <source>
        <dbReference type="ARBA" id="ARBA00022741"/>
    </source>
</evidence>
<dbReference type="GO" id="GO:0000155">
    <property type="term" value="F:phosphorelay sensor kinase activity"/>
    <property type="evidence" value="ECO:0007669"/>
    <property type="project" value="InterPro"/>
</dbReference>
<dbReference type="InterPro" id="IPR011712">
    <property type="entry name" value="Sig_transdc_His_kin_sub3_dim/P"/>
</dbReference>
<evidence type="ECO:0000256" key="1">
    <source>
        <dbReference type="ARBA" id="ARBA00000085"/>
    </source>
</evidence>
<dbReference type="Gene3D" id="6.10.340.10">
    <property type="match status" value="1"/>
</dbReference>
<dbReference type="Pfam" id="PF02518">
    <property type="entry name" value="HATPase_c"/>
    <property type="match status" value="1"/>
</dbReference>
<dbReference type="SUPFAM" id="SSF158472">
    <property type="entry name" value="HAMP domain-like"/>
    <property type="match status" value="1"/>
</dbReference>
<dbReference type="GO" id="GO:0016020">
    <property type="term" value="C:membrane"/>
    <property type="evidence" value="ECO:0007669"/>
    <property type="project" value="UniProtKB-SubCell"/>
</dbReference>
<name>A0A6S6XVG1_9PROT</name>
<keyword evidence="10" id="KW-0472">Membrane</keyword>
<dbReference type="Gene3D" id="1.20.5.1930">
    <property type="match status" value="1"/>
</dbReference>
<dbReference type="OrthoDB" id="9813412at2"/>
<comment type="subcellular location">
    <subcellularLocation>
        <location evidence="2">Membrane</location>
    </subcellularLocation>
</comment>
<dbReference type="Proteomes" id="UP000515733">
    <property type="component" value="Chromosome"/>
</dbReference>
<reference evidence="11 12" key="1">
    <citation type="submission" date="2020-03" db="EMBL/GenBank/DDBJ databases">
        <authorList>
            <consortium name="Genoscope - CEA"/>
            <person name="William W."/>
        </authorList>
    </citation>
    <scope>NUCLEOTIDE SEQUENCE [LARGE SCALE GENOMIC DNA]</scope>
    <source>
        <strain evidence="12">DSM 16959</strain>
    </source>
</reference>
<evidence type="ECO:0000256" key="3">
    <source>
        <dbReference type="ARBA" id="ARBA00012438"/>
    </source>
</evidence>
<dbReference type="PROSITE" id="PS50109">
    <property type="entry name" value="HIS_KIN"/>
    <property type="match status" value="1"/>
</dbReference>
<keyword evidence="10" id="KW-1133">Transmembrane helix</keyword>
<gene>
    <name evidence="11" type="ORF">DENOEST_0882</name>
</gene>
<accession>A0A6S6XVG1</accession>
<dbReference type="RefSeq" id="WP_145771587.1">
    <property type="nucleotide sequence ID" value="NZ_LR778301.1"/>
</dbReference>
<keyword evidence="7" id="KW-0418">Kinase</keyword>
<dbReference type="AlphaFoldDB" id="A0A6S6XVG1"/>
<keyword evidence="8" id="KW-0067">ATP-binding</keyword>
<keyword evidence="10" id="KW-0812">Transmembrane</keyword>
<dbReference type="CDD" id="cd06225">
    <property type="entry name" value="HAMP"/>
    <property type="match status" value="1"/>
</dbReference>